<dbReference type="EMBL" id="KM001855">
    <property type="protein sequence ID" value="AIK67328.1"/>
    <property type="molecule type" value="mRNA"/>
</dbReference>
<evidence type="ECO:0000256" key="3">
    <source>
        <dbReference type="SAM" id="SignalP"/>
    </source>
</evidence>
<dbReference type="InterPro" id="IPR013319">
    <property type="entry name" value="GH11/12"/>
</dbReference>
<dbReference type="EC" id="3.2.1.4" evidence="4"/>
<sequence length="235" mass="25628">MKLFQILPVILPVAVAQTSCVQYAVFTGGNGYSVSNNLWGQSAGRGFGCITVNSLNSAASWHADWQWSGGQNNVKSYPNVQIAIPQKRIVNSIGSMPTTATWSYTGSNLRAVVAYYLFTASNPNHVTYSGDYELMIWLARYGDIGPIGSAQGTVNINGQSWTLYYGFNGAMQVYSFVAPSTVTNWSGDVKNFFNYLRDNKGYPASSQYVLSYQFGTEPFTGSGTLNVNSWTASIN</sequence>
<dbReference type="GO" id="GO:0000272">
    <property type="term" value="P:polysaccharide catabolic process"/>
    <property type="evidence" value="ECO:0007669"/>
    <property type="project" value="UniProtKB-KW"/>
</dbReference>
<protein>
    <submittedName>
        <fullName evidence="4">CMCase</fullName>
        <ecNumber evidence="4">3.2.1.4</ecNumber>
    </submittedName>
</protein>
<evidence type="ECO:0000313" key="4">
    <source>
        <dbReference type="EMBL" id="AIK67328.1"/>
    </source>
</evidence>
<feature type="chain" id="PRO_5005202780" evidence="3">
    <location>
        <begin position="17"/>
        <end position="235"/>
    </location>
</feature>
<dbReference type="Gene3D" id="2.60.120.180">
    <property type="match status" value="1"/>
</dbReference>
<dbReference type="InterPro" id="IPR002594">
    <property type="entry name" value="GH12"/>
</dbReference>
<dbReference type="PANTHER" id="PTHR34002:SF10">
    <property type="entry name" value="PUTATIVE-RELATED"/>
    <property type="match status" value="1"/>
</dbReference>
<keyword evidence="3" id="KW-0732">Signal</keyword>
<dbReference type="InterPro" id="IPR013320">
    <property type="entry name" value="ConA-like_dom_sf"/>
</dbReference>
<dbReference type="AlphaFoldDB" id="A0A0H3UDT5"/>
<keyword evidence="2" id="KW-0119">Carbohydrate metabolism</keyword>
<dbReference type="PANTHER" id="PTHR34002">
    <property type="entry name" value="BLR1656 PROTEIN"/>
    <property type="match status" value="1"/>
</dbReference>
<name>A0A0H3UDT5_TRIHA</name>
<proteinExistence type="evidence at transcript level"/>
<organism evidence="4">
    <name type="scientific">Trichoderma harzianum</name>
    <name type="common">Hypocrea lixii</name>
    <dbReference type="NCBI Taxonomy" id="5544"/>
    <lineage>
        <taxon>Eukaryota</taxon>
        <taxon>Fungi</taxon>
        <taxon>Dikarya</taxon>
        <taxon>Ascomycota</taxon>
        <taxon>Pezizomycotina</taxon>
        <taxon>Sordariomycetes</taxon>
        <taxon>Hypocreomycetidae</taxon>
        <taxon>Hypocreales</taxon>
        <taxon>Hypocreaceae</taxon>
        <taxon>Trichoderma</taxon>
    </lineage>
</organism>
<dbReference type="SUPFAM" id="SSF49899">
    <property type="entry name" value="Concanavalin A-like lectins/glucanases"/>
    <property type="match status" value="1"/>
</dbReference>
<reference evidence="4" key="1">
    <citation type="submission" date="2014-06" db="EMBL/GenBank/DDBJ databases">
        <title>Biomass degarding enzymes from fungi and bacteria collected from degraded wood and mulch from Solan, Himachal Pradesh.</title>
        <authorList>
            <person name="Kaushal R."/>
        </authorList>
    </citation>
    <scope>NUCLEOTIDE SEQUENCE</scope>
    <source>
        <strain evidence="4">WF5</strain>
    </source>
</reference>
<evidence type="ECO:0000256" key="1">
    <source>
        <dbReference type="ARBA" id="ARBA00005519"/>
    </source>
</evidence>
<feature type="signal peptide" evidence="3">
    <location>
        <begin position="1"/>
        <end position="16"/>
    </location>
</feature>
<comment type="similarity">
    <text evidence="1 2">Belongs to the glycosyl hydrolase 12 (cellulase H) family.</text>
</comment>
<keyword evidence="2" id="KW-0624">Polysaccharide degradation</keyword>
<keyword evidence="2 4" id="KW-0326">Glycosidase</keyword>
<dbReference type="Pfam" id="PF01670">
    <property type="entry name" value="Glyco_hydro_12"/>
    <property type="match status" value="1"/>
</dbReference>
<keyword evidence="2 4" id="KW-0378">Hydrolase</keyword>
<evidence type="ECO:0000256" key="2">
    <source>
        <dbReference type="RuleBase" id="RU361163"/>
    </source>
</evidence>
<accession>A0A0H3UDT5</accession>
<dbReference type="GO" id="GO:0008810">
    <property type="term" value="F:cellulase activity"/>
    <property type="evidence" value="ECO:0007669"/>
    <property type="project" value="UniProtKB-EC"/>
</dbReference>